<sequence>MIALRIAIILALTGVGIALLLSLLRRDRRYLRLAWQILKFSVVLLLIVGALIMMGRIVLFRVPL</sequence>
<keyword evidence="3" id="KW-1185">Reference proteome</keyword>
<protein>
    <submittedName>
        <fullName evidence="2">Uncharacterized protein</fullName>
    </submittedName>
</protein>
<dbReference type="KEGG" id="slac:SKTS_33870"/>
<name>A0A6F8VH57_9PROT</name>
<dbReference type="Proteomes" id="UP000502260">
    <property type="component" value="Chromosome"/>
</dbReference>
<dbReference type="RefSeq" id="WP_173068013.1">
    <property type="nucleotide sequence ID" value="NZ_AP022853.1"/>
</dbReference>
<keyword evidence="1" id="KW-0472">Membrane</keyword>
<reference evidence="3" key="1">
    <citation type="submission" date="2020-03" db="EMBL/GenBank/DDBJ databases">
        <title>Complete genome sequence of sulfur-oxidizing bacterium skT11.</title>
        <authorList>
            <person name="Kanda M."/>
            <person name="Kojima H."/>
            <person name="Fukui M."/>
        </authorList>
    </citation>
    <scope>NUCLEOTIDE SEQUENCE [LARGE SCALE GENOMIC DNA]</scope>
    <source>
        <strain evidence="3">skT11</strain>
    </source>
</reference>
<keyword evidence="1" id="KW-1133">Transmembrane helix</keyword>
<dbReference type="EMBL" id="AP022853">
    <property type="protein sequence ID" value="BCB28501.1"/>
    <property type="molecule type" value="Genomic_DNA"/>
</dbReference>
<feature type="transmembrane region" description="Helical" evidence="1">
    <location>
        <begin position="37"/>
        <end position="59"/>
    </location>
</feature>
<gene>
    <name evidence="2" type="ORF">SKTS_33870</name>
</gene>
<feature type="transmembrane region" description="Helical" evidence="1">
    <location>
        <begin position="6"/>
        <end position="25"/>
    </location>
</feature>
<organism evidence="2 3">
    <name type="scientific">Sulfurimicrobium lacus</name>
    <dbReference type="NCBI Taxonomy" id="2715678"/>
    <lineage>
        <taxon>Bacteria</taxon>
        <taxon>Pseudomonadati</taxon>
        <taxon>Pseudomonadota</taxon>
        <taxon>Betaproteobacteria</taxon>
        <taxon>Nitrosomonadales</taxon>
        <taxon>Sulfuricellaceae</taxon>
        <taxon>Sulfurimicrobium</taxon>
    </lineage>
</organism>
<proteinExistence type="predicted"/>
<evidence type="ECO:0000313" key="2">
    <source>
        <dbReference type="EMBL" id="BCB28501.1"/>
    </source>
</evidence>
<keyword evidence="1" id="KW-0812">Transmembrane</keyword>
<evidence type="ECO:0000313" key="3">
    <source>
        <dbReference type="Proteomes" id="UP000502260"/>
    </source>
</evidence>
<evidence type="ECO:0000256" key="1">
    <source>
        <dbReference type="SAM" id="Phobius"/>
    </source>
</evidence>
<accession>A0A6F8VH57</accession>
<dbReference type="AlphaFoldDB" id="A0A6F8VH57"/>